<dbReference type="EMBL" id="SLYC01000014">
    <property type="protein sequence ID" value="TCQ02601.1"/>
    <property type="molecule type" value="Genomic_DNA"/>
</dbReference>
<dbReference type="PRINTS" id="PR00260">
    <property type="entry name" value="CHEMTRNSDUCR"/>
</dbReference>
<dbReference type="InterPro" id="IPR004090">
    <property type="entry name" value="Chemotax_Me-accpt_rcpt"/>
</dbReference>
<name>A0A4R2THD1_9FIRM</name>
<gene>
    <name evidence="12" type="ORF">EDD79_101415</name>
</gene>
<dbReference type="PROSITE" id="PS50111">
    <property type="entry name" value="CHEMOTAXIS_TRANSDUC_2"/>
    <property type="match status" value="1"/>
</dbReference>
<dbReference type="SMART" id="SM00283">
    <property type="entry name" value="MA"/>
    <property type="match status" value="1"/>
</dbReference>
<dbReference type="GO" id="GO:0007165">
    <property type="term" value="P:signal transduction"/>
    <property type="evidence" value="ECO:0007669"/>
    <property type="project" value="UniProtKB-KW"/>
</dbReference>
<evidence type="ECO:0000256" key="8">
    <source>
        <dbReference type="ARBA" id="ARBA00029447"/>
    </source>
</evidence>
<evidence type="ECO:0000256" key="1">
    <source>
        <dbReference type="ARBA" id="ARBA00004651"/>
    </source>
</evidence>
<evidence type="ECO:0000313" key="12">
    <source>
        <dbReference type="EMBL" id="TCQ02601.1"/>
    </source>
</evidence>
<dbReference type="Proteomes" id="UP000295504">
    <property type="component" value="Unassembled WGS sequence"/>
</dbReference>
<dbReference type="Pfam" id="PF00015">
    <property type="entry name" value="MCPsignal"/>
    <property type="match status" value="1"/>
</dbReference>
<evidence type="ECO:0000256" key="2">
    <source>
        <dbReference type="ARBA" id="ARBA00022475"/>
    </source>
</evidence>
<sequence>MKSIRIKLIIYFCIVTLFVSITYGVISINTTSKAVTAEVDKALELLAVEGSKVIYTRIDSEYIFLEGIASRELISNEDITLEQKLEYLNQITDGNSDFIRMGIVNTSGYLHFTDSFRTNIEGTNVNSRQYFTDSMAGRRGMLPPTISVNPADNGSLVVALSTPIYQNRKIIGVLVAVKNADFLNVLSSDMGFGNSGYAYILNGEGTLIAHRDTDKVLNQFNPIKEVENDPSLKSLADEFQNMLSNKRGYSNYKFNGRKMYAGYAPIKGTDWIMSITADETEVLSALPALQRNILIYSIIVQLVSMIVCYFVGNSIVKPIISIIGHSKKISDLDVTEDVPKDLLDKKDEVGSLAMAFQTITVNLREFLKQVVDTSAQVASSAEQLTATSQQSAVAAEEVARSIEEIAKSTNEQAKDIETGVQKTDELNQNIEEDLKYMKQINKAMEELTTLKDGGVEIIKGLTHRTKNSDKAIQTIYEGTIETNESARKIGEASQLIRGIAEQTNLLALNAAIESARAGEAGKGFAVVADEIRKLAEQSTNSAKEIDMMLSKLQDNSQNAVTIMEDVITIIKEQVQSVGITETKFDGIARQIESVKEILSKSMNAVDAMYLNKNDLADIMQNLAAISEENAAGTEETSASVEEQTAAMAEIAQSSEMLAGLAESLQKNIAKFKF</sequence>
<proteinExistence type="inferred from homology"/>
<evidence type="ECO:0000259" key="11">
    <source>
        <dbReference type="PROSITE" id="PS50885"/>
    </source>
</evidence>
<dbReference type="RefSeq" id="WP_132848328.1">
    <property type="nucleotide sequence ID" value="NZ_CP058648.1"/>
</dbReference>
<evidence type="ECO:0000256" key="3">
    <source>
        <dbReference type="ARBA" id="ARBA00022500"/>
    </source>
</evidence>
<feature type="domain" description="HAMP" evidence="11">
    <location>
        <begin position="313"/>
        <end position="368"/>
    </location>
</feature>
<dbReference type="Gene3D" id="1.10.287.950">
    <property type="entry name" value="Methyl-accepting chemotaxis protein"/>
    <property type="match status" value="1"/>
</dbReference>
<dbReference type="Gene3D" id="3.30.450.20">
    <property type="entry name" value="PAS domain"/>
    <property type="match status" value="1"/>
</dbReference>
<comment type="subcellular location">
    <subcellularLocation>
        <location evidence="1">Cell membrane</location>
        <topology evidence="1">Multi-pass membrane protein</topology>
    </subcellularLocation>
</comment>
<dbReference type="PANTHER" id="PTHR32089">
    <property type="entry name" value="METHYL-ACCEPTING CHEMOTAXIS PROTEIN MCPB"/>
    <property type="match status" value="1"/>
</dbReference>
<evidence type="ECO:0000256" key="4">
    <source>
        <dbReference type="ARBA" id="ARBA00022692"/>
    </source>
</evidence>
<evidence type="ECO:0000259" key="10">
    <source>
        <dbReference type="PROSITE" id="PS50111"/>
    </source>
</evidence>
<dbReference type="PROSITE" id="PS50885">
    <property type="entry name" value="HAMP"/>
    <property type="match status" value="1"/>
</dbReference>
<dbReference type="CDD" id="cd12914">
    <property type="entry name" value="PDC1_DGC_like"/>
    <property type="match status" value="1"/>
</dbReference>
<dbReference type="PANTHER" id="PTHR32089:SF112">
    <property type="entry name" value="LYSOZYME-LIKE PROTEIN-RELATED"/>
    <property type="match status" value="1"/>
</dbReference>
<keyword evidence="5" id="KW-1133">Transmembrane helix</keyword>
<dbReference type="AlphaFoldDB" id="A0A4R2THD1"/>
<dbReference type="SUPFAM" id="SSF58104">
    <property type="entry name" value="Methyl-accepting chemotaxis protein (MCP) signaling domain"/>
    <property type="match status" value="1"/>
</dbReference>
<evidence type="ECO:0000256" key="5">
    <source>
        <dbReference type="ARBA" id="ARBA00022989"/>
    </source>
</evidence>
<evidence type="ECO:0000256" key="9">
    <source>
        <dbReference type="PROSITE-ProRule" id="PRU00284"/>
    </source>
</evidence>
<comment type="similarity">
    <text evidence="8">Belongs to the methyl-accepting chemotaxis (MCP) protein family.</text>
</comment>
<keyword evidence="2" id="KW-1003">Cell membrane</keyword>
<dbReference type="CDD" id="cd06225">
    <property type="entry name" value="HAMP"/>
    <property type="match status" value="1"/>
</dbReference>
<dbReference type="InterPro" id="IPR004089">
    <property type="entry name" value="MCPsignal_dom"/>
</dbReference>
<dbReference type="GO" id="GO:0004888">
    <property type="term" value="F:transmembrane signaling receptor activity"/>
    <property type="evidence" value="ECO:0007669"/>
    <property type="project" value="InterPro"/>
</dbReference>
<evidence type="ECO:0000313" key="13">
    <source>
        <dbReference type="Proteomes" id="UP000295504"/>
    </source>
</evidence>
<evidence type="ECO:0000256" key="6">
    <source>
        <dbReference type="ARBA" id="ARBA00023136"/>
    </source>
</evidence>
<evidence type="ECO:0000256" key="7">
    <source>
        <dbReference type="ARBA" id="ARBA00023224"/>
    </source>
</evidence>
<keyword evidence="6" id="KW-0472">Membrane</keyword>
<keyword evidence="3" id="KW-0145">Chemotaxis</keyword>
<keyword evidence="7 9" id="KW-0807">Transducer</keyword>
<dbReference type="OrthoDB" id="597657at2"/>
<dbReference type="Pfam" id="PF02743">
    <property type="entry name" value="dCache_1"/>
    <property type="match status" value="1"/>
</dbReference>
<organism evidence="12 13">
    <name type="scientific">Serpentinicella alkaliphila</name>
    <dbReference type="NCBI Taxonomy" id="1734049"/>
    <lineage>
        <taxon>Bacteria</taxon>
        <taxon>Bacillati</taxon>
        <taxon>Bacillota</taxon>
        <taxon>Clostridia</taxon>
        <taxon>Peptostreptococcales</taxon>
        <taxon>Natronincolaceae</taxon>
        <taxon>Serpentinicella</taxon>
    </lineage>
</organism>
<reference evidence="12 13" key="1">
    <citation type="submission" date="2019-03" db="EMBL/GenBank/DDBJ databases">
        <title>Genomic Encyclopedia of Type Strains, Phase IV (KMG-IV): sequencing the most valuable type-strain genomes for metagenomic binning, comparative biology and taxonomic classification.</title>
        <authorList>
            <person name="Goeker M."/>
        </authorList>
    </citation>
    <scope>NUCLEOTIDE SEQUENCE [LARGE SCALE GENOMIC DNA]</scope>
    <source>
        <strain evidence="12 13">DSM 100013</strain>
    </source>
</reference>
<comment type="caution">
    <text evidence="12">The sequence shown here is derived from an EMBL/GenBank/DDBJ whole genome shotgun (WGS) entry which is preliminary data.</text>
</comment>
<keyword evidence="4" id="KW-0812">Transmembrane</keyword>
<dbReference type="InterPro" id="IPR003660">
    <property type="entry name" value="HAMP_dom"/>
</dbReference>
<dbReference type="InterPro" id="IPR033479">
    <property type="entry name" value="dCache_1"/>
</dbReference>
<dbReference type="SMART" id="SM00304">
    <property type="entry name" value="HAMP"/>
    <property type="match status" value="1"/>
</dbReference>
<dbReference type="GO" id="GO:0005886">
    <property type="term" value="C:plasma membrane"/>
    <property type="evidence" value="ECO:0007669"/>
    <property type="project" value="UniProtKB-SubCell"/>
</dbReference>
<dbReference type="GO" id="GO:0006935">
    <property type="term" value="P:chemotaxis"/>
    <property type="evidence" value="ECO:0007669"/>
    <property type="project" value="UniProtKB-KW"/>
</dbReference>
<dbReference type="CDD" id="cd12912">
    <property type="entry name" value="PDC2_MCP_like"/>
    <property type="match status" value="1"/>
</dbReference>
<protein>
    <submittedName>
        <fullName evidence="12">Methyl-accepting chemotaxis sensory transducer with Cache sensor</fullName>
    </submittedName>
</protein>
<keyword evidence="13" id="KW-1185">Reference proteome</keyword>
<accession>A0A4R2THD1</accession>
<feature type="domain" description="Methyl-accepting transducer" evidence="10">
    <location>
        <begin position="387"/>
        <end position="644"/>
    </location>
</feature>